<protein>
    <submittedName>
        <fullName evidence="1">Rubrerythrin</fullName>
    </submittedName>
</protein>
<dbReference type="InterPro" id="IPR009078">
    <property type="entry name" value="Ferritin-like_SF"/>
</dbReference>
<name>A0A1H8PAL7_9EURY</name>
<dbReference type="Gene3D" id="1.20.1260.10">
    <property type="match status" value="1"/>
</dbReference>
<dbReference type="InterPro" id="IPR012347">
    <property type="entry name" value="Ferritin-like"/>
</dbReference>
<accession>A0A1H8PAL7</accession>
<organism evidence="1 2">
    <name type="scientific">Halogranum amylolyticum</name>
    <dbReference type="NCBI Taxonomy" id="660520"/>
    <lineage>
        <taxon>Archaea</taxon>
        <taxon>Methanobacteriati</taxon>
        <taxon>Methanobacteriota</taxon>
        <taxon>Stenosarchaea group</taxon>
        <taxon>Halobacteria</taxon>
        <taxon>Halobacteriales</taxon>
        <taxon>Haloferacaceae</taxon>
    </lineage>
</organism>
<gene>
    <name evidence="1" type="ORF">SAMN04487948_102182</name>
</gene>
<proteinExistence type="predicted"/>
<dbReference type="AlphaFoldDB" id="A0A1H8PAL7"/>
<dbReference type="EMBL" id="FODV01000002">
    <property type="protein sequence ID" value="SEO38817.1"/>
    <property type="molecule type" value="Genomic_DNA"/>
</dbReference>
<evidence type="ECO:0000313" key="1">
    <source>
        <dbReference type="EMBL" id="SEO38817.1"/>
    </source>
</evidence>
<sequence>MVYERGIALEPEVSRVSVGNQVTSDHQLARLLQIGIVLEEVVEARAYHHYQSLAEEDRHLDEELEGLLEHAAEESADHRKRLERVIDDLDAESIPFEDIETLVEAKYGKTKPEDFDGVLYDQLCNEETAYKFYDDLIDGIESSDAEFSVDREQLLTVLREIREEEAQGVEEVTKIMETRE</sequence>
<dbReference type="SUPFAM" id="SSF47240">
    <property type="entry name" value="Ferritin-like"/>
    <property type="match status" value="1"/>
</dbReference>
<dbReference type="Proteomes" id="UP000199126">
    <property type="component" value="Unassembled WGS sequence"/>
</dbReference>
<evidence type="ECO:0000313" key="2">
    <source>
        <dbReference type="Proteomes" id="UP000199126"/>
    </source>
</evidence>
<keyword evidence="2" id="KW-1185">Reference proteome</keyword>
<reference evidence="2" key="1">
    <citation type="submission" date="2016-10" db="EMBL/GenBank/DDBJ databases">
        <authorList>
            <person name="Varghese N."/>
            <person name="Submissions S."/>
        </authorList>
    </citation>
    <scope>NUCLEOTIDE SEQUENCE [LARGE SCALE GENOMIC DNA]</scope>
    <source>
        <strain evidence="2">CGMCC 1.10121</strain>
    </source>
</reference>